<feature type="domain" description="FAD dependent oxidoreductase" evidence="1">
    <location>
        <begin position="4"/>
        <end position="352"/>
    </location>
</feature>
<dbReference type="Pfam" id="PF01266">
    <property type="entry name" value="DAO"/>
    <property type="match status" value="1"/>
</dbReference>
<dbReference type="AlphaFoldDB" id="B4VYR4"/>
<evidence type="ECO:0000313" key="4">
    <source>
        <dbReference type="Proteomes" id="UP000003835"/>
    </source>
</evidence>
<dbReference type="InterPro" id="IPR041854">
    <property type="entry name" value="BFD-like_2Fe2S-bd_dom_sf"/>
</dbReference>
<evidence type="ECO:0000259" key="1">
    <source>
        <dbReference type="Pfam" id="PF01266"/>
    </source>
</evidence>
<dbReference type="STRING" id="118168.MC7420_2619"/>
<sequence>MVYDVAIIGGGVIGCTIARELMRYPIRAVLLEKESEVGFGTSKANSGIIHGGHHGSPNTLKGKLEWLGNQMWDTICDELGFGFKRIGELTVALAQEQLPTLEKLKQQGEEKGVPGLEMWDQERLLREEPRLNPDAIAGLYAPTTGVINPYEACFALIENACLNGLELVTDSLVQDIDQTDDIWTIKTNRGEFPTRFIINAAGLWADRIAQMAGVQPFTIRPRKGEEYILDKRLMGLVKRVIFPCPTPVSKGILVIPTYDGTIMVGPTAEMVDDKEDLTTSVAGGQTVFQMVRQVVPGISPRDCIAEFAGLRAVTETEDFIIGPTDKKGFINVAGIQSPGLTAAPAIAEMVGDILRDEGLPLQPKDDFVPSIPKPIHFVSLSTDEQIALTQENHHYGRIVCRCELITEGEILDSIHRGARTLDGIKFRSRAGMGRCQGGFCTGRCMELLSQELDQPLAQITKRGGDTWIVREREEVAK</sequence>
<dbReference type="eggNOG" id="COG0579">
    <property type="taxonomic scope" value="Bacteria"/>
</dbReference>
<gene>
    <name evidence="3" type="ORF">MC7420_2619</name>
</gene>
<evidence type="ECO:0000259" key="2">
    <source>
        <dbReference type="Pfam" id="PF04324"/>
    </source>
</evidence>
<feature type="domain" description="BFD-like [2Fe-2S]-binding" evidence="2">
    <location>
        <begin position="398"/>
        <end position="449"/>
    </location>
</feature>
<dbReference type="Pfam" id="PF04324">
    <property type="entry name" value="Fer2_BFD"/>
    <property type="match status" value="1"/>
</dbReference>
<dbReference type="Gene3D" id="3.50.50.60">
    <property type="entry name" value="FAD/NAD(P)-binding domain"/>
    <property type="match status" value="1"/>
</dbReference>
<dbReference type="OrthoDB" id="9801699at2"/>
<dbReference type="SUPFAM" id="SSF54373">
    <property type="entry name" value="FAD-linked reductases, C-terminal domain"/>
    <property type="match status" value="1"/>
</dbReference>
<dbReference type="Proteomes" id="UP000003835">
    <property type="component" value="Unassembled WGS sequence"/>
</dbReference>
<evidence type="ECO:0000313" key="3">
    <source>
        <dbReference type="EMBL" id="EDX73001.1"/>
    </source>
</evidence>
<dbReference type="PANTHER" id="PTHR42720">
    <property type="entry name" value="GLYCEROL-3-PHOSPHATE DEHYDROGENASE"/>
    <property type="match status" value="1"/>
</dbReference>
<dbReference type="InterPro" id="IPR006076">
    <property type="entry name" value="FAD-dep_OxRdtase"/>
</dbReference>
<protein>
    <submittedName>
        <fullName evidence="3">FAD dependent oxidoreductase, putative</fullName>
    </submittedName>
</protein>
<dbReference type="RefSeq" id="WP_006103803.1">
    <property type="nucleotide sequence ID" value="NZ_DS989860.1"/>
</dbReference>
<dbReference type="SUPFAM" id="SSF51905">
    <property type="entry name" value="FAD/NAD(P)-binding domain"/>
    <property type="match status" value="1"/>
</dbReference>
<dbReference type="Gene3D" id="3.30.9.10">
    <property type="entry name" value="D-Amino Acid Oxidase, subunit A, domain 2"/>
    <property type="match status" value="1"/>
</dbReference>
<dbReference type="Gene3D" id="1.10.10.1100">
    <property type="entry name" value="BFD-like [2Fe-2S]-binding domain"/>
    <property type="match status" value="1"/>
</dbReference>
<dbReference type="CDD" id="cd19946">
    <property type="entry name" value="GlpA-like_Fer2_BFD-like"/>
    <property type="match status" value="1"/>
</dbReference>
<dbReference type="EMBL" id="DS989860">
    <property type="protein sequence ID" value="EDX73001.1"/>
    <property type="molecule type" value="Genomic_DNA"/>
</dbReference>
<dbReference type="HOGENOM" id="CLU_024775_3_1_3"/>
<accession>B4VYR4</accession>
<name>B4VYR4_9CYAN</name>
<reference evidence="3 4" key="1">
    <citation type="submission" date="2008-07" db="EMBL/GenBank/DDBJ databases">
        <authorList>
            <person name="Tandeau de Marsac N."/>
            <person name="Ferriera S."/>
            <person name="Johnson J."/>
            <person name="Kravitz S."/>
            <person name="Beeson K."/>
            <person name="Sutton G."/>
            <person name="Rogers Y.-H."/>
            <person name="Friedman R."/>
            <person name="Frazier M."/>
            <person name="Venter J.C."/>
        </authorList>
    </citation>
    <scope>NUCLEOTIDE SEQUENCE [LARGE SCALE GENOMIC DNA]</scope>
    <source>
        <strain evidence="3 4">PCC 7420</strain>
    </source>
</reference>
<dbReference type="InterPro" id="IPR007419">
    <property type="entry name" value="BFD-like_2Fe2S-bd_dom"/>
</dbReference>
<proteinExistence type="predicted"/>
<keyword evidence="4" id="KW-1185">Reference proteome</keyword>
<dbReference type="PANTHER" id="PTHR42720:SF1">
    <property type="entry name" value="GLYCEROL 3-PHOSPHATE OXIDASE"/>
    <property type="match status" value="1"/>
</dbReference>
<dbReference type="InterPro" id="IPR052745">
    <property type="entry name" value="G3P_Oxidase/Oxidoreductase"/>
</dbReference>
<organism evidence="3 4">
    <name type="scientific">Coleofasciculus chthonoplastes PCC 7420</name>
    <dbReference type="NCBI Taxonomy" id="118168"/>
    <lineage>
        <taxon>Bacteria</taxon>
        <taxon>Bacillati</taxon>
        <taxon>Cyanobacteriota</taxon>
        <taxon>Cyanophyceae</taxon>
        <taxon>Coleofasciculales</taxon>
        <taxon>Coleofasciculaceae</taxon>
        <taxon>Coleofasciculus</taxon>
    </lineage>
</organism>
<dbReference type="InterPro" id="IPR036188">
    <property type="entry name" value="FAD/NAD-bd_sf"/>
</dbReference>